<evidence type="ECO:0000256" key="1">
    <source>
        <dbReference type="SAM" id="SignalP"/>
    </source>
</evidence>
<dbReference type="AlphaFoldDB" id="A0A6J4N9Q4"/>
<keyword evidence="1" id="KW-0732">Signal</keyword>
<dbReference type="SUPFAM" id="SSF63825">
    <property type="entry name" value="YWTD domain"/>
    <property type="match status" value="1"/>
</dbReference>
<evidence type="ECO:0000313" key="2">
    <source>
        <dbReference type="EMBL" id="CAA9381717.1"/>
    </source>
</evidence>
<proteinExistence type="predicted"/>
<dbReference type="PANTHER" id="PTHR35399">
    <property type="entry name" value="SLR8030 PROTEIN"/>
    <property type="match status" value="1"/>
</dbReference>
<organism evidence="2">
    <name type="scientific">uncultured Rubellimicrobium sp</name>
    <dbReference type="NCBI Taxonomy" id="543078"/>
    <lineage>
        <taxon>Bacteria</taxon>
        <taxon>Pseudomonadati</taxon>
        <taxon>Pseudomonadota</taxon>
        <taxon>Alphaproteobacteria</taxon>
        <taxon>Rhodobacterales</taxon>
        <taxon>Roseobacteraceae</taxon>
        <taxon>Rubellimicrobium</taxon>
        <taxon>environmental samples</taxon>
    </lineage>
</organism>
<dbReference type="PROSITE" id="PS51318">
    <property type="entry name" value="TAT"/>
    <property type="match status" value="1"/>
</dbReference>
<dbReference type="Pfam" id="PF05787">
    <property type="entry name" value="PhoX"/>
    <property type="match status" value="2"/>
</dbReference>
<gene>
    <name evidence="2" type="ORF">AVDCRST_MAG15-1000</name>
</gene>
<dbReference type="InterPro" id="IPR008557">
    <property type="entry name" value="PhoX"/>
</dbReference>
<dbReference type="InterPro" id="IPR006311">
    <property type="entry name" value="TAT_signal"/>
</dbReference>
<evidence type="ECO:0008006" key="3">
    <source>
        <dbReference type="Google" id="ProtNLM"/>
    </source>
</evidence>
<protein>
    <recommendedName>
        <fullName evidence="3">Phosphatase</fullName>
    </recommendedName>
</protein>
<reference evidence="2" key="1">
    <citation type="submission" date="2020-02" db="EMBL/GenBank/DDBJ databases">
        <authorList>
            <person name="Meier V. D."/>
        </authorList>
    </citation>
    <scope>NUCLEOTIDE SEQUENCE</scope>
    <source>
        <strain evidence="2">AVDCRST_MAG15</strain>
    </source>
</reference>
<feature type="chain" id="PRO_5026918489" description="Phosphatase" evidence="1">
    <location>
        <begin position="25"/>
        <end position="520"/>
    </location>
</feature>
<feature type="signal peptide" evidence="1">
    <location>
        <begin position="1"/>
        <end position="24"/>
    </location>
</feature>
<dbReference type="PANTHER" id="PTHR35399:SF4">
    <property type="entry name" value="MEMBRANE PROTEIN"/>
    <property type="match status" value="1"/>
</dbReference>
<dbReference type="EMBL" id="CADCUU010000001">
    <property type="protein sequence ID" value="CAA9381717.1"/>
    <property type="molecule type" value="Genomic_DNA"/>
</dbReference>
<accession>A0A6J4N9Q4</accession>
<sequence>MSVKFPIAPSRRLFLQGSAAAALAVPLAGLSGRRAQAVARLDPIVSPYGRIAPVLDQTTGLPLLQLPEGFTYQSFGWSGDTMADGRPNPTNHDGMAVVRSRLVGGREEITLIRNHEATVNPLYGTIDAPGFYDRGTALIGEDDDDNEITGPAAGGTTRLLFVDGKFTEAAPALGGTWNNCAGGLTPWGTWLTGEEDKSDFTEVGGQPHGYMFEVSPETGETSGVPIKSMGRFDHEATAFDPIGGAFYLTEDDRNQSGLYKFVPNDQSQRLGALEQGGTLYMAKVVGTEKADLLTPSMGDQHRLEWVEVEDPDLAPQPFTEAPFDAENTASGPFVQGRDLGALRMSRLEGIWYSPRERLMYIVDTSSGTDTDPASEDFGVAGRGDGSVWTFDPASDTLTCVFQSENPVAGNNFDNITVSPRGGVLLCEDGGGVEDAFGMGERLMGLTPAGETYIFAKNNVQITATEIRQAGKSAEFVREGDYRDTEWAGATFDPSGKWLFVNLQSPGVTFAITGPWERGLL</sequence>
<name>A0A6J4N9Q4_9RHOB</name>